<evidence type="ECO:0000313" key="1">
    <source>
        <dbReference type="EMBL" id="ADC46695.1"/>
    </source>
</evidence>
<dbReference type="OrthoDB" id="78026at2157"/>
<name>D3E2D4_METRM</name>
<dbReference type="Proteomes" id="UP000008680">
    <property type="component" value="Chromosome"/>
</dbReference>
<gene>
    <name evidence="1" type="ordered locus">mru_0844</name>
</gene>
<dbReference type="EMBL" id="CP001719">
    <property type="protein sequence ID" value="ADC46695.1"/>
    <property type="molecule type" value="Genomic_DNA"/>
</dbReference>
<organism evidence="1 2">
    <name type="scientific">Methanobrevibacter ruminantium (strain ATCC 35063 / DSM 1093 / JCM 13430 / OCM 146 / M1)</name>
    <name type="common">Methanobacterium ruminantium</name>
    <dbReference type="NCBI Taxonomy" id="634498"/>
    <lineage>
        <taxon>Archaea</taxon>
        <taxon>Methanobacteriati</taxon>
        <taxon>Methanobacteriota</taxon>
        <taxon>Methanomada group</taxon>
        <taxon>Methanobacteria</taxon>
        <taxon>Methanobacteriales</taxon>
        <taxon>Methanobacteriaceae</taxon>
        <taxon>Methanobrevibacter</taxon>
    </lineage>
</organism>
<dbReference type="GeneID" id="8770495"/>
<dbReference type="RefSeq" id="WP_012955646.1">
    <property type="nucleotide sequence ID" value="NC_013790.1"/>
</dbReference>
<evidence type="ECO:0000313" key="2">
    <source>
        <dbReference type="Proteomes" id="UP000008680"/>
    </source>
</evidence>
<keyword evidence="2" id="KW-1185">Reference proteome</keyword>
<proteinExistence type="predicted"/>
<sequence length="105" mass="12180">MADIGEAAEKKLKSRIRKLKKCNKDEEEKVKFFNQLGLSFTISLPTKNPEKQEDFIMLYTTPEGHIVHAEYSYSEGEEFASMDIPEKDLKVIIESFSDYELKLLD</sequence>
<dbReference type="eggNOG" id="arCOG06506">
    <property type="taxonomic scope" value="Archaea"/>
</dbReference>
<accession>D3E2D4</accession>
<reference evidence="1 2" key="1">
    <citation type="journal article" date="2010" name="PLoS ONE">
        <title>The genome sequence of the rumen methanogen Methanobrevibacter ruminantium reveals new possibilities for controlling ruminant methane emissions.</title>
        <authorList>
            <person name="Leahy S.C."/>
            <person name="Kelly W.J."/>
            <person name="Altermann E."/>
            <person name="Ronimus R.S."/>
            <person name="Yeoman C.J."/>
            <person name="Pacheco D.M."/>
            <person name="Li D."/>
            <person name="Kong Z."/>
            <person name="McTavish S."/>
            <person name="Sang C."/>
            <person name="Lambie S.C."/>
            <person name="Janssen P.H."/>
            <person name="Dey D."/>
            <person name="Attwood G.T."/>
        </authorList>
    </citation>
    <scope>NUCLEOTIDE SEQUENCE [LARGE SCALE GENOMIC DNA]</scope>
    <source>
        <strain evidence="2">ATCC 35063 / DSM 1093 / JCM 13430 / OCM 146 / M1</strain>
    </source>
</reference>
<dbReference type="PATRIC" id="fig|634498.28.peg.845"/>
<dbReference type="AlphaFoldDB" id="D3E2D4"/>
<dbReference type="KEGG" id="mru:mru_0844"/>
<protein>
    <submittedName>
        <fullName evidence="1">Uncharacterized protein</fullName>
    </submittedName>
</protein>
<dbReference type="HOGENOM" id="CLU_172996_0_0_2"/>